<sequence length="330" mass="37527">MKLLSFVLALLSFSVACAQDKPVEAYGCRLVQTVYKGDTVHILVKSKKGEEQVKKPLFFFCQGSMAQPLLKYDDDGMYGVFPFNTDSLSQYYHLVIAGKPGVPLQAGKKQLGDNFVYLDSTGRLPDTYRRNNHLDYYVQRDEYVLRFLEKQPWVATGKLVIAGHSEGACIAANLAAKDKKVTQLIYSGGNPLGRIMSMVRMGRDTETDTAGEGEKTFALWEKIADNPTDTGYTGMDSYQTTYSFSHPLMHLLDGLKMPVLVSYGSKDHSAYGNDYWRLESIRRHKKNFTYKVYIGTEHNYFPVRKDGSINYEVFNWDKVANEWCAWLLQQ</sequence>
<dbReference type="EMBL" id="FTOR01000005">
    <property type="protein sequence ID" value="SIT22728.1"/>
    <property type="molecule type" value="Genomic_DNA"/>
</dbReference>
<dbReference type="RefSeq" id="WP_076380179.1">
    <property type="nucleotide sequence ID" value="NZ_AP017422.1"/>
</dbReference>
<evidence type="ECO:0000256" key="1">
    <source>
        <dbReference type="SAM" id="SignalP"/>
    </source>
</evidence>
<gene>
    <name evidence="2" type="ORF">SAMN05421788_105356</name>
</gene>
<dbReference type="PANTHER" id="PTHR43265">
    <property type="entry name" value="ESTERASE ESTD"/>
    <property type="match status" value="1"/>
</dbReference>
<proteinExistence type="predicted"/>
<evidence type="ECO:0008006" key="4">
    <source>
        <dbReference type="Google" id="ProtNLM"/>
    </source>
</evidence>
<dbReference type="STRING" id="477680.SAMN05421788_105356"/>
<feature type="signal peptide" evidence="1">
    <location>
        <begin position="1"/>
        <end position="18"/>
    </location>
</feature>
<organism evidence="2 3">
    <name type="scientific">Filimonas lacunae</name>
    <dbReference type="NCBI Taxonomy" id="477680"/>
    <lineage>
        <taxon>Bacteria</taxon>
        <taxon>Pseudomonadati</taxon>
        <taxon>Bacteroidota</taxon>
        <taxon>Chitinophagia</taxon>
        <taxon>Chitinophagales</taxon>
        <taxon>Chitinophagaceae</taxon>
        <taxon>Filimonas</taxon>
    </lineage>
</organism>
<feature type="chain" id="PRO_5030022744" description="BAAT / Acyl-CoA thioester hydrolase C terminal" evidence="1">
    <location>
        <begin position="19"/>
        <end position="330"/>
    </location>
</feature>
<dbReference type="Proteomes" id="UP000186917">
    <property type="component" value="Unassembled WGS sequence"/>
</dbReference>
<protein>
    <recommendedName>
        <fullName evidence="4">BAAT / Acyl-CoA thioester hydrolase C terminal</fullName>
    </recommendedName>
</protein>
<keyword evidence="1" id="KW-0732">Signal</keyword>
<reference evidence="3" key="1">
    <citation type="submission" date="2017-01" db="EMBL/GenBank/DDBJ databases">
        <authorList>
            <person name="Varghese N."/>
            <person name="Submissions S."/>
        </authorList>
    </citation>
    <scope>NUCLEOTIDE SEQUENCE [LARGE SCALE GENOMIC DNA]</scope>
    <source>
        <strain evidence="3">DSM 21054</strain>
    </source>
</reference>
<evidence type="ECO:0000313" key="3">
    <source>
        <dbReference type="Proteomes" id="UP000186917"/>
    </source>
</evidence>
<keyword evidence="3" id="KW-1185">Reference proteome</keyword>
<accession>A0A173MCD3</accession>
<evidence type="ECO:0000313" key="2">
    <source>
        <dbReference type="EMBL" id="SIT22728.1"/>
    </source>
</evidence>
<dbReference type="SUPFAM" id="SSF53474">
    <property type="entry name" value="alpha/beta-Hydrolases"/>
    <property type="match status" value="1"/>
</dbReference>
<dbReference type="OrthoDB" id="1118238at2"/>
<dbReference type="InterPro" id="IPR053145">
    <property type="entry name" value="AB_hydrolase_Est10"/>
</dbReference>
<dbReference type="PANTHER" id="PTHR43265:SF1">
    <property type="entry name" value="ESTERASE ESTD"/>
    <property type="match status" value="1"/>
</dbReference>
<dbReference type="AlphaFoldDB" id="A0A173MCD3"/>
<dbReference type="KEGG" id="fln:FLA_1194"/>
<dbReference type="PROSITE" id="PS51257">
    <property type="entry name" value="PROKAR_LIPOPROTEIN"/>
    <property type="match status" value="1"/>
</dbReference>
<dbReference type="InterPro" id="IPR029058">
    <property type="entry name" value="AB_hydrolase_fold"/>
</dbReference>
<dbReference type="GO" id="GO:0052689">
    <property type="term" value="F:carboxylic ester hydrolase activity"/>
    <property type="evidence" value="ECO:0007669"/>
    <property type="project" value="TreeGrafter"/>
</dbReference>
<name>A0A173MCD3_9BACT</name>
<dbReference type="Gene3D" id="3.40.50.1820">
    <property type="entry name" value="alpha/beta hydrolase"/>
    <property type="match status" value="1"/>
</dbReference>